<organism evidence="2 3">
    <name type="scientific">Rhizobium subbaraonis</name>
    <dbReference type="NCBI Taxonomy" id="908946"/>
    <lineage>
        <taxon>Bacteria</taxon>
        <taxon>Pseudomonadati</taxon>
        <taxon>Pseudomonadota</taxon>
        <taxon>Alphaproteobacteria</taxon>
        <taxon>Hyphomicrobiales</taxon>
        <taxon>Rhizobiaceae</taxon>
        <taxon>Rhizobium/Agrobacterium group</taxon>
        <taxon>Rhizobium</taxon>
    </lineage>
</organism>
<dbReference type="RefSeq" id="WP_097135209.1">
    <property type="nucleotide sequence ID" value="NZ_OBQD01000001.1"/>
</dbReference>
<dbReference type="AlphaFoldDB" id="A0A285TYP4"/>
<evidence type="ECO:0000313" key="2">
    <source>
        <dbReference type="EMBL" id="SOC34765.1"/>
    </source>
</evidence>
<keyword evidence="1" id="KW-0732">Signal</keyword>
<feature type="signal peptide" evidence="1">
    <location>
        <begin position="1"/>
        <end position="22"/>
    </location>
</feature>
<proteinExistence type="predicted"/>
<gene>
    <name evidence="2" type="ORF">SAMN05892877_1011</name>
</gene>
<protein>
    <submittedName>
        <fullName evidence="2">Uncharacterized protein</fullName>
    </submittedName>
</protein>
<dbReference type="EMBL" id="OBQD01000001">
    <property type="protein sequence ID" value="SOC34765.1"/>
    <property type="molecule type" value="Genomic_DNA"/>
</dbReference>
<accession>A0A285TYP4</accession>
<evidence type="ECO:0000313" key="3">
    <source>
        <dbReference type="Proteomes" id="UP000219167"/>
    </source>
</evidence>
<dbReference type="Proteomes" id="UP000219167">
    <property type="component" value="Unassembled WGS sequence"/>
</dbReference>
<name>A0A285TYP4_9HYPH</name>
<dbReference type="OrthoDB" id="7974927at2"/>
<feature type="chain" id="PRO_5012583404" evidence="1">
    <location>
        <begin position="23"/>
        <end position="633"/>
    </location>
</feature>
<sequence>MRQFLMSACAAAMLGAANTAWADEADTSYYAGSFTCGNTEYATDWNISRTLGGTVSVRVYYQRPGSSSSEWLDLAERSSGAEAILIDADGNPRIEISPKGDSLGARWLNGGPSYECQPFSVMRTESQKARFDALFVLLQTQDPLPEVARQVADMSAQPPIAHALPELDQQEYFQRFTSLGEEFWKSYRASLVKQAASRPLNSDEDRRAYARWIGEVSSANLHFMLRNDGLSMLLSNLQQAADRFAAASGSPSEAFFPGGGQTCQNLAAILKVDRYYDMEKLELASGVPSDYWSRSVAEEILGGLRGCDGVPEDYAQELTRTWPEIQKNQQALQALRQEQARLLALPVSLQTVIDAGLLQPDEQVVRSLSTNSRVYQRFFGAALDPKREELMKASVAAITELSTGPSADKPESAKSTEAVCSALRQGVDRSSGSREEIDTKCEAAEASIAEKVAVRVVAEVRTAFTGAVPGTPAAEQAVKLCEDLHSALDGAALLKASAACREERAALEEKEEALKCEQAIAASGASEDLLSSTIEVFDPSDSSGAALSELVCAMTKRNAQVAFSSTGVLMWEKQHMSVTIGKDTHTFLLESAEGEADWRLAAEDEKTLQEMARQKVAIERVTACFMGRPSCVM</sequence>
<evidence type="ECO:0000256" key="1">
    <source>
        <dbReference type="SAM" id="SignalP"/>
    </source>
</evidence>
<keyword evidence="3" id="KW-1185">Reference proteome</keyword>
<reference evidence="2 3" key="1">
    <citation type="submission" date="2017-08" db="EMBL/GenBank/DDBJ databases">
        <authorList>
            <person name="de Groot N.N."/>
        </authorList>
    </citation>
    <scope>NUCLEOTIDE SEQUENCE [LARGE SCALE GENOMIC DNA]</scope>
    <source>
        <strain evidence="2 3">JC85</strain>
    </source>
</reference>